<evidence type="ECO:0000256" key="8">
    <source>
        <dbReference type="ARBA" id="ARBA00023065"/>
    </source>
</evidence>
<evidence type="ECO:0000256" key="11">
    <source>
        <dbReference type="ARBA" id="ARBA00045497"/>
    </source>
</evidence>
<keyword evidence="8 12" id="KW-0406">Ion transport</keyword>
<dbReference type="CDD" id="cd12822">
    <property type="entry name" value="TmCorA-like"/>
    <property type="match status" value="1"/>
</dbReference>
<reference evidence="13 14" key="1">
    <citation type="submission" date="2019-07" db="EMBL/GenBank/DDBJ databases">
        <title>Description of 53C-WASEF.</title>
        <authorList>
            <person name="Pitt A."/>
            <person name="Hahn M.W."/>
        </authorList>
    </citation>
    <scope>NUCLEOTIDE SEQUENCE [LARGE SCALE GENOMIC DNA]</scope>
    <source>
        <strain evidence="13 14">53C-WASEF</strain>
    </source>
</reference>
<evidence type="ECO:0000256" key="2">
    <source>
        <dbReference type="ARBA" id="ARBA00009765"/>
    </source>
</evidence>
<feature type="transmembrane region" description="Helical" evidence="12">
    <location>
        <begin position="264"/>
        <end position="284"/>
    </location>
</feature>
<evidence type="ECO:0000256" key="3">
    <source>
        <dbReference type="ARBA" id="ARBA00022448"/>
    </source>
</evidence>
<protein>
    <recommendedName>
        <fullName evidence="12">Magnesium transport protein CorA</fullName>
    </recommendedName>
</protein>
<dbReference type="SUPFAM" id="SSF143865">
    <property type="entry name" value="CorA soluble domain-like"/>
    <property type="match status" value="1"/>
</dbReference>
<dbReference type="FunFam" id="1.20.58.340:FF:000004">
    <property type="entry name" value="Magnesium transport protein CorA"/>
    <property type="match status" value="1"/>
</dbReference>
<dbReference type="InterPro" id="IPR045863">
    <property type="entry name" value="CorA_TM1_TM2"/>
</dbReference>
<dbReference type="AlphaFoldDB" id="A0A556QRJ3"/>
<dbReference type="Proteomes" id="UP000315648">
    <property type="component" value="Unassembled WGS sequence"/>
</dbReference>
<sequence>MIHSFIFSDGKLVGRDLEIEALRLVRSDKGLVLWVDLENPTDEEIKFVLSEVFQFHPLAIEDCVTPSALPKLEDYDDYLFIVMHAVDFTRTEKFNTTEIDFFLGKDYLVTFHHTPLKSVTSVMDRCVKSTGIVARGPDRIAHMVLDALVDNFKPITDELRGELELIEETVLGEGSDNLTSKLLEVRGELNHLRQIVRPQRDIAARLAHGESKIIRSIMYPYFRDLRDNLVRIDETAASYADQLLISFDLYLSKSGFAANEGIKVLTALTAITLPAILIGTWYGMNFSHMPELQSRYGYPIVVGLTGTLTVIMWTWCKRRRWI</sequence>
<dbReference type="Pfam" id="PF01544">
    <property type="entry name" value="CorA"/>
    <property type="match status" value="1"/>
</dbReference>
<dbReference type="GO" id="GO:0050897">
    <property type="term" value="F:cobalt ion binding"/>
    <property type="evidence" value="ECO:0007669"/>
    <property type="project" value="TreeGrafter"/>
</dbReference>
<dbReference type="NCBIfam" id="TIGR00383">
    <property type="entry name" value="corA"/>
    <property type="match status" value="1"/>
</dbReference>
<keyword evidence="6 12" id="KW-0460">Magnesium</keyword>
<dbReference type="InterPro" id="IPR045861">
    <property type="entry name" value="CorA_cytoplasmic_dom"/>
</dbReference>
<dbReference type="RefSeq" id="WP_144229624.1">
    <property type="nucleotide sequence ID" value="NZ_CBCRVV010000020.1"/>
</dbReference>
<comment type="caution">
    <text evidence="13">The sequence shown here is derived from an EMBL/GenBank/DDBJ whole genome shotgun (WGS) entry which is preliminary data.</text>
</comment>
<evidence type="ECO:0000256" key="10">
    <source>
        <dbReference type="ARBA" id="ARBA00034269"/>
    </source>
</evidence>
<dbReference type="PANTHER" id="PTHR46494:SF1">
    <property type="entry name" value="CORA FAMILY METAL ION TRANSPORTER (EUROFUNG)"/>
    <property type="match status" value="1"/>
</dbReference>
<keyword evidence="4 12" id="KW-1003">Cell membrane</keyword>
<dbReference type="SUPFAM" id="SSF144083">
    <property type="entry name" value="Magnesium transport protein CorA, transmembrane region"/>
    <property type="match status" value="1"/>
</dbReference>
<keyword evidence="5 12" id="KW-0812">Transmembrane</keyword>
<feature type="transmembrane region" description="Helical" evidence="12">
    <location>
        <begin position="296"/>
        <end position="316"/>
    </location>
</feature>
<comment type="similarity">
    <text evidence="2 12">Belongs to the CorA metal ion transporter (MIT) (TC 1.A.35) family.</text>
</comment>
<dbReference type="GO" id="GO:0005886">
    <property type="term" value="C:plasma membrane"/>
    <property type="evidence" value="ECO:0007669"/>
    <property type="project" value="UniProtKB-SubCell"/>
</dbReference>
<keyword evidence="7 12" id="KW-1133">Transmembrane helix</keyword>
<dbReference type="EMBL" id="VMBG01000001">
    <property type="protein sequence ID" value="TSJ79260.1"/>
    <property type="molecule type" value="Genomic_DNA"/>
</dbReference>
<evidence type="ECO:0000256" key="4">
    <source>
        <dbReference type="ARBA" id="ARBA00022475"/>
    </source>
</evidence>
<keyword evidence="9 12" id="KW-0472">Membrane</keyword>
<keyword evidence="14" id="KW-1185">Reference proteome</keyword>
<comment type="subcellular location">
    <subcellularLocation>
        <location evidence="1">Cell membrane</location>
        <topology evidence="1">Multi-pass membrane protein</topology>
    </subcellularLocation>
    <subcellularLocation>
        <location evidence="12">Membrane</location>
        <topology evidence="12">Multi-pass membrane protein</topology>
    </subcellularLocation>
</comment>
<dbReference type="PANTHER" id="PTHR46494">
    <property type="entry name" value="CORA FAMILY METAL ION TRANSPORTER (EUROFUNG)"/>
    <property type="match status" value="1"/>
</dbReference>
<evidence type="ECO:0000256" key="1">
    <source>
        <dbReference type="ARBA" id="ARBA00004651"/>
    </source>
</evidence>
<organism evidence="13 14">
    <name type="scientific">Rariglobus hedericola</name>
    <dbReference type="NCBI Taxonomy" id="2597822"/>
    <lineage>
        <taxon>Bacteria</taxon>
        <taxon>Pseudomonadati</taxon>
        <taxon>Verrucomicrobiota</taxon>
        <taxon>Opitutia</taxon>
        <taxon>Opitutales</taxon>
        <taxon>Opitutaceae</taxon>
        <taxon>Rariglobus</taxon>
    </lineage>
</organism>
<dbReference type="GO" id="GO:0015087">
    <property type="term" value="F:cobalt ion transmembrane transporter activity"/>
    <property type="evidence" value="ECO:0007669"/>
    <property type="project" value="UniProtKB-UniRule"/>
</dbReference>
<accession>A0A556QRJ3</accession>
<dbReference type="GO" id="GO:0000287">
    <property type="term" value="F:magnesium ion binding"/>
    <property type="evidence" value="ECO:0007669"/>
    <property type="project" value="TreeGrafter"/>
</dbReference>
<comment type="function">
    <text evidence="11">Mediates influx of magnesium ions. Alternates between open and closed states. Activated by low cytoplasmic Mg(2+) levels. Inactive when cytoplasmic Mg(2+) levels are high.</text>
</comment>
<evidence type="ECO:0000256" key="9">
    <source>
        <dbReference type="ARBA" id="ARBA00023136"/>
    </source>
</evidence>
<evidence type="ECO:0000256" key="7">
    <source>
        <dbReference type="ARBA" id="ARBA00022989"/>
    </source>
</evidence>
<dbReference type="Gene3D" id="3.30.460.20">
    <property type="entry name" value="CorA soluble domain-like"/>
    <property type="match status" value="1"/>
</dbReference>
<name>A0A556QRJ3_9BACT</name>
<evidence type="ECO:0000256" key="5">
    <source>
        <dbReference type="ARBA" id="ARBA00022692"/>
    </source>
</evidence>
<gene>
    <name evidence="12 13" type="primary">corA</name>
    <name evidence="13" type="ORF">FPL22_08195</name>
</gene>
<evidence type="ECO:0000313" key="14">
    <source>
        <dbReference type="Proteomes" id="UP000315648"/>
    </source>
</evidence>
<dbReference type="GO" id="GO:0015095">
    <property type="term" value="F:magnesium ion transmembrane transporter activity"/>
    <property type="evidence" value="ECO:0007669"/>
    <property type="project" value="UniProtKB-UniRule"/>
</dbReference>
<evidence type="ECO:0000313" key="13">
    <source>
        <dbReference type="EMBL" id="TSJ79260.1"/>
    </source>
</evidence>
<keyword evidence="3 12" id="KW-0813">Transport</keyword>
<dbReference type="InterPro" id="IPR002523">
    <property type="entry name" value="MgTranspt_CorA/ZnTranspt_ZntB"/>
</dbReference>
<dbReference type="Gene3D" id="1.20.58.340">
    <property type="entry name" value="Magnesium transport protein CorA, transmembrane region"/>
    <property type="match status" value="2"/>
</dbReference>
<evidence type="ECO:0000256" key="12">
    <source>
        <dbReference type="RuleBase" id="RU362010"/>
    </source>
</evidence>
<evidence type="ECO:0000256" key="6">
    <source>
        <dbReference type="ARBA" id="ARBA00022842"/>
    </source>
</evidence>
<dbReference type="OrthoDB" id="9803416at2"/>
<proteinExistence type="inferred from homology"/>
<dbReference type="InterPro" id="IPR004488">
    <property type="entry name" value="Mg/Co-transport_prot_CorA"/>
</dbReference>
<comment type="catalytic activity">
    <reaction evidence="10">
        <text>Mg(2+)(in) = Mg(2+)(out)</text>
        <dbReference type="Rhea" id="RHEA:29827"/>
        <dbReference type="ChEBI" id="CHEBI:18420"/>
    </reaction>
</comment>